<organism evidence="1 2">
    <name type="scientific">Purpureocillium lilacinum</name>
    <name type="common">Paecilomyces lilacinus</name>
    <dbReference type="NCBI Taxonomy" id="33203"/>
    <lineage>
        <taxon>Eukaryota</taxon>
        <taxon>Fungi</taxon>
        <taxon>Dikarya</taxon>
        <taxon>Ascomycota</taxon>
        <taxon>Pezizomycotina</taxon>
        <taxon>Sordariomycetes</taxon>
        <taxon>Hypocreomycetidae</taxon>
        <taxon>Hypocreales</taxon>
        <taxon>Ophiocordycipitaceae</taxon>
        <taxon>Purpureocillium</taxon>
    </lineage>
</organism>
<proteinExistence type="predicted"/>
<comment type="caution">
    <text evidence="1">The sequence shown here is derived from an EMBL/GenBank/DDBJ whole genome shotgun (WGS) entry which is preliminary data.</text>
</comment>
<evidence type="ECO:0000313" key="2">
    <source>
        <dbReference type="Proteomes" id="UP001638806"/>
    </source>
</evidence>
<sequence>MLSMLFVVLFAALAMAGLKDLACCDPLRKDTHCPPDAAFAGNASFDFINTGPGDEFDAFWAADNTTLHHHGLDFDTNGNGLALAVRKAGDAPTLVSHRYLLFGKSDSSDEIDWELLGAYDNQAATNYFYDGKALFDTYNDTYALDTSSFDDFHTYTVEWTDEVLVFGIDGVPRRTWRAGEGMARAVWPQTPMQVKLGVWAVDADSDGGESVTVEDYAGWCNEFGDDADDVEYRYDERMRGWTDVSIVGCARRAAAPLATPRAGGATEPTGAGDQDDGAVVRKVSSGLAALVGMGWLAVL</sequence>
<keyword evidence="2" id="KW-1185">Reference proteome</keyword>
<name>A0ACC4D6V2_PURLI</name>
<dbReference type="EMBL" id="JBGNUJ010000013">
    <property type="protein sequence ID" value="KAL3951793.1"/>
    <property type="molecule type" value="Genomic_DNA"/>
</dbReference>
<reference evidence="1" key="1">
    <citation type="submission" date="2024-12" db="EMBL/GenBank/DDBJ databases">
        <title>Comparative genomics and development of molecular markers within Purpureocillium lilacinum and among Purpureocillium species.</title>
        <authorList>
            <person name="Yeh Z.-Y."/>
            <person name="Ni N.-T."/>
            <person name="Lo P.-H."/>
            <person name="Mushyakhwo K."/>
            <person name="Lin C.-F."/>
            <person name="Nai Y.-S."/>
        </authorList>
    </citation>
    <scope>NUCLEOTIDE SEQUENCE</scope>
    <source>
        <strain evidence="1">NCHU-NPUST-175</strain>
    </source>
</reference>
<evidence type="ECO:0000313" key="1">
    <source>
        <dbReference type="EMBL" id="KAL3951793.1"/>
    </source>
</evidence>
<protein>
    <submittedName>
        <fullName evidence="1">Uncharacterized protein</fullName>
    </submittedName>
</protein>
<accession>A0ACC4D6V2</accession>
<dbReference type="Proteomes" id="UP001638806">
    <property type="component" value="Unassembled WGS sequence"/>
</dbReference>
<gene>
    <name evidence="1" type="ORF">ACCO45_013510</name>
</gene>